<evidence type="ECO:0000313" key="3">
    <source>
        <dbReference type="Proteomes" id="UP000236928"/>
    </source>
</evidence>
<reference evidence="2 3" key="1">
    <citation type="submission" date="2014-04" db="EMBL/GenBank/DDBJ databases">
        <title>Comparative Genomics of Cryptosporidium Species.</title>
        <authorList>
            <person name="Silva J.C."/>
            <person name="Su Q."/>
            <person name="Chalmers R."/>
            <person name="Chibucos M.C."/>
            <person name="Elwin K."/>
            <person name="Godinez A."/>
            <person name="Guo F."/>
            <person name="Huynh K."/>
            <person name="Orvis J."/>
            <person name="Ott S."/>
            <person name="Sadzewicz L."/>
            <person name="Sengamalay N."/>
            <person name="Shetty A."/>
            <person name="Sun M."/>
            <person name="Tallon L."/>
            <person name="Xiao L."/>
            <person name="Zhang H."/>
            <person name="Fraser C.M."/>
            <person name="Zhu G."/>
            <person name="Kissinger J."/>
            <person name="Widmer G."/>
        </authorList>
    </citation>
    <scope>NUCLEOTIDE SEQUENCE [LARGE SCALE GENOMIC DNA]</scope>
    <source>
        <strain evidence="2 3">UKMEL1</strain>
    </source>
</reference>
<protein>
    <recommendedName>
        <fullName evidence="4">Integral membrane protein</fullName>
    </recommendedName>
</protein>
<keyword evidence="1" id="KW-0732">Signal</keyword>
<feature type="signal peptide" evidence="1">
    <location>
        <begin position="1"/>
        <end position="22"/>
    </location>
</feature>
<dbReference type="Proteomes" id="UP000236928">
    <property type="component" value="Unassembled WGS sequence"/>
</dbReference>
<evidence type="ECO:0000313" key="2">
    <source>
        <dbReference type="EMBL" id="POM82295.1"/>
    </source>
</evidence>
<gene>
    <name evidence="2" type="ORF">CmeUKMEL1_01680</name>
</gene>
<keyword evidence="3" id="KW-1185">Reference proteome</keyword>
<evidence type="ECO:0008006" key="4">
    <source>
        <dbReference type="Google" id="ProtNLM"/>
    </source>
</evidence>
<dbReference type="AlphaFoldDB" id="A0A2P4YWU4"/>
<dbReference type="OrthoDB" id="342679at2759"/>
<dbReference type="VEuPathDB" id="CryptoDB:CmeUKMEL1_01680"/>
<comment type="caution">
    <text evidence="2">The sequence shown here is derived from an EMBL/GenBank/DDBJ whole genome shotgun (WGS) entry which is preliminary data.</text>
</comment>
<feature type="chain" id="PRO_5015198407" description="Integral membrane protein" evidence="1">
    <location>
        <begin position="23"/>
        <end position="224"/>
    </location>
</feature>
<name>A0A2P4YWU4_9CRYT</name>
<evidence type="ECO:0000256" key="1">
    <source>
        <dbReference type="SAM" id="SignalP"/>
    </source>
</evidence>
<dbReference type="EMBL" id="JIBK01000003">
    <property type="protein sequence ID" value="POM82295.1"/>
    <property type="molecule type" value="Genomic_DNA"/>
</dbReference>
<organism evidence="2 3">
    <name type="scientific">Cryptosporidium meleagridis</name>
    <dbReference type="NCBI Taxonomy" id="93969"/>
    <lineage>
        <taxon>Eukaryota</taxon>
        <taxon>Sar</taxon>
        <taxon>Alveolata</taxon>
        <taxon>Apicomplexa</taxon>
        <taxon>Conoidasida</taxon>
        <taxon>Coccidia</taxon>
        <taxon>Eucoccidiorida</taxon>
        <taxon>Eimeriorina</taxon>
        <taxon>Cryptosporidiidae</taxon>
        <taxon>Cryptosporidium</taxon>
    </lineage>
</organism>
<sequence>MKISTRIIAFLSSVLLLNGIESLKFNEEYIRKEKRANIKLDSIKESPLLECTDALNSWSYFAKMSVKKLLDDEFKKEEYIFFLETLIPQISTIDKSFNQCKTELSKYNISTKNETSQFKLEMKSKGEKEMVFNTKKSVKEVLKRIEELSKRNDDINDAKKLILNFDSREVCTECNIFSSQMALISVIKRLRLIYNSYIAELGSNIDQNILEEIEKFENKTMNKN</sequence>
<proteinExistence type="predicted"/>
<accession>A0A2P4YWU4</accession>